<evidence type="ECO:0000313" key="2">
    <source>
        <dbReference type="Proteomes" id="UP000009183"/>
    </source>
</evidence>
<dbReference type="HOGENOM" id="CLU_3436093_0_0_1"/>
<organism evidence="1 2">
    <name type="scientific">Vitis vinifera</name>
    <name type="common">Grape</name>
    <dbReference type="NCBI Taxonomy" id="29760"/>
    <lineage>
        <taxon>Eukaryota</taxon>
        <taxon>Viridiplantae</taxon>
        <taxon>Streptophyta</taxon>
        <taxon>Embryophyta</taxon>
        <taxon>Tracheophyta</taxon>
        <taxon>Spermatophyta</taxon>
        <taxon>Magnoliopsida</taxon>
        <taxon>eudicotyledons</taxon>
        <taxon>Gunneridae</taxon>
        <taxon>Pentapetalae</taxon>
        <taxon>rosids</taxon>
        <taxon>Vitales</taxon>
        <taxon>Vitaceae</taxon>
        <taxon>Viteae</taxon>
        <taxon>Vitis</taxon>
    </lineage>
</organism>
<proteinExistence type="predicted"/>
<dbReference type="InParanoid" id="D7SPI1"/>
<dbReference type="EMBL" id="FN594959">
    <property type="protein sequence ID" value="CBI17560.3"/>
    <property type="molecule type" value="Genomic_DNA"/>
</dbReference>
<keyword evidence="2" id="KW-1185">Reference proteome</keyword>
<accession>D7SPI1</accession>
<evidence type="ECO:0000313" key="1">
    <source>
        <dbReference type="EMBL" id="CBI17560.3"/>
    </source>
</evidence>
<dbReference type="Proteomes" id="UP000009183">
    <property type="component" value="Chromosome 4"/>
</dbReference>
<reference evidence="2" key="1">
    <citation type="journal article" date="2007" name="Nature">
        <title>The grapevine genome sequence suggests ancestral hexaploidization in major angiosperm phyla.</title>
        <authorList>
            <consortium name="The French-Italian Public Consortium for Grapevine Genome Characterization."/>
            <person name="Jaillon O."/>
            <person name="Aury J.-M."/>
            <person name="Noel B."/>
            <person name="Policriti A."/>
            <person name="Clepet C."/>
            <person name="Casagrande A."/>
            <person name="Choisne N."/>
            <person name="Aubourg S."/>
            <person name="Vitulo N."/>
            <person name="Jubin C."/>
            <person name="Vezzi A."/>
            <person name="Legeai F."/>
            <person name="Hugueney P."/>
            <person name="Dasilva C."/>
            <person name="Horner D."/>
            <person name="Mica E."/>
            <person name="Jublot D."/>
            <person name="Poulain J."/>
            <person name="Bruyere C."/>
            <person name="Billault A."/>
            <person name="Segurens B."/>
            <person name="Gouyvenoux M."/>
            <person name="Ugarte E."/>
            <person name="Cattonaro F."/>
            <person name="Anthouard V."/>
            <person name="Vico V."/>
            <person name="Del Fabbro C."/>
            <person name="Alaux M."/>
            <person name="Di Gaspero G."/>
            <person name="Dumas V."/>
            <person name="Felice N."/>
            <person name="Paillard S."/>
            <person name="Juman I."/>
            <person name="Moroldo M."/>
            <person name="Scalabrin S."/>
            <person name="Canaguier A."/>
            <person name="Le Clainche I."/>
            <person name="Malacrida G."/>
            <person name="Durand E."/>
            <person name="Pesole G."/>
            <person name="Laucou V."/>
            <person name="Chatelet P."/>
            <person name="Merdinoglu D."/>
            <person name="Delledonne M."/>
            <person name="Pezzotti M."/>
            <person name="Lecharny A."/>
            <person name="Scarpelli C."/>
            <person name="Artiguenave F."/>
            <person name="Pe M.E."/>
            <person name="Valle G."/>
            <person name="Morgante M."/>
            <person name="Caboche M."/>
            <person name="Adam-Blondon A.-F."/>
            <person name="Weissenbach J."/>
            <person name="Quetier F."/>
            <person name="Wincker P."/>
        </authorList>
    </citation>
    <scope>NUCLEOTIDE SEQUENCE [LARGE SCALE GENOMIC DNA]</scope>
    <source>
        <strain evidence="2">cv. Pinot noir / PN40024</strain>
    </source>
</reference>
<gene>
    <name evidence="1" type="ordered locus">VIT_04s0023g01340</name>
</gene>
<name>D7SPI1_VITVI</name>
<protein>
    <submittedName>
        <fullName evidence="1">Uncharacterized protein</fullName>
    </submittedName>
</protein>
<sequence>MVTGHCRWKTNRE</sequence>